<proteinExistence type="predicted"/>
<evidence type="ECO:0000313" key="2">
    <source>
        <dbReference type="EMBL" id="KOS05461.1"/>
    </source>
</evidence>
<protein>
    <recommendedName>
        <fullName evidence="4">Lipoprotein</fullName>
    </recommendedName>
</protein>
<keyword evidence="1" id="KW-0732">Signal</keyword>
<gene>
    <name evidence="2" type="ORF">AM493_05020</name>
</gene>
<reference evidence="2 3" key="1">
    <citation type="submission" date="2015-08" db="EMBL/GenBank/DDBJ databases">
        <title>Whole genome sequence of Flavobacterium akiainvivens IK-1T, from decaying Wikstroemia oahuensis, an endemic Hawaiian shrub.</title>
        <authorList>
            <person name="Wan X."/>
            <person name="Hou S."/>
            <person name="Saito J."/>
            <person name="Donachie S."/>
        </authorList>
    </citation>
    <scope>NUCLEOTIDE SEQUENCE [LARGE SCALE GENOMIC DNA]</scope>
    <source>
        <strain evidence="2 3">IK-1</strain>
    </source>
</reference>
<accession>A0A0M8MFZ3</accession>
<name>A0A0M8MFZ3_9FLAO</name>
<feature type="chain" id="PRO_5005818344" description="Lipoprotein" evidence="1">
    <location>
        <begin position="24"/>
        <end position="258"/>
    </location>
</feature>
<evidence type="ECO:0008006" key="4">
    <source>
        <dbReference type="Google" id="ProtNLM"/>
    </source>
</evidence>
<keyword evidence="3" id="KW-1185">Reference proteome</keyword>
<comment type="caution">
    <text evidence="2">The sequence shown here is derived from an EMBL/GenBank/DDBJ whole genome shotgun (WGS) entry which is preliminary data.</text>
</comment>
<organism evidence="2 3">
    <name type="scientific">Flavobacterium akiainvivens</name>
    <dbReference type="NCBI Taxonomy" id="1202724"/>
    <lineage>
        <taxon>Bacteria</taxon>
        <taxon>Pseudomonadati</taxon>
        <taxon>Bacteroidota</taxon>
        <taxon>Flavobacteriia</taxon>
        <taxon>Flavobacteriales</taxon>
        <taxon>Flavobacteriaceae</taxon>
        <taxon>Flavobacterium</taxon>
    </lineage>
</organism>
<sequence>MTKYKTMPFARCLLLLATTLLLTGCTEKKLHNIRVEDLHDSLIVKSYVYEMLHENTDSIDYSLNTDSLMQELGIRDVYETVASAPDGKFRIFTLEAESCGAYCNASWYSWIRYNANGKMKSYPANINTVTSIHKIADNNYLVTDNSWGRPASVLTVECMSAKMVAFSGDSLTVTDIPYHNSNFQFCQENGVFESFPEEDTPYIRFNSKTEELEYCYANNYAYGYGKDIDTLRHGTFTYRNGTFVLKNEKVTVINHETE</sequence>
<dbReference type="EMBL" id="LIYD01000005">
    <property type="protein sequence ID" value="KOS05461.1"/>
    <property type="molecule type" value="Genomic_DNA"/>
</dbReference>
<dbReference type="AlphaFoldDB" id="A0A0M8MFZ3"/>
<dbReference type="RefSeq" id="WP_054406656.1">
    <property type="nucleotide sequence ID" value="NZ_FOYA01000003.1"/>
</dbReference>
<dbReference type="Proteomes" id="UP000037755">
    <property type="component" value="Unassembled WGS sequence"/>
</dbReference>
<evidence type="ECO:0000256" key="1">
    <source>
        <dbReference type="SAM" id="SignalP"/>
    </source>
</evidence>
<feature type="signal peptide" evidence="1">
    <location>
        <begin position="1"/>
        <end position="23"/>
    </location>
</feature>
<evidence type="ECO:0000313" key="3">
    <source>
        <dbReference type="Proteomes" id="UP000037755"/>
    </source>
</evidence>
<dbReference type="PROSITE" id="PS51257">
    <property type="entry name" value="PROKAR_LIPOPROTEIN"/>
    <property type="match status" value="1"/>
</dbReference>
<dbReference type="PATRIC" id="fig|1202724.3.peg.1038"/>
<dbReference type="OrthoDB" id="1376841at2"/>